<name>A0ABU4X0G4_9HYPH</name>
<comment type="caution">
    <text evidence="1">The sequence shown here is derived from an EMBL/GenBank/DDBJ whole genome shotgun (WGS) entry which is preliminary data.</text>
</comment>
<protein>
    <submittedName>
        <fullName evidence="1">Uncharacterized protein</fullName>
    </submittedName>
</protein>
<proteinExistence type="predicted"/>
<organism evidence="1 2">
    <name type="scientific">Mesorhizobium australafricanum</name>
    <dbReference type="NCBI Taxonomy" id="3072311"/>
    <lineage>
        <taxon>Bacteria</taxon>
        <taxon>Pseudomonadati</taxon>
        <taxon>Pseudomonadota</taxon>
        <taxon>Alphaproteobacteria</taxon>
        <taxon>Hyphomicrobiales</taxon>
        <taxon>Phyllobacteriaceae</taxon>
        <taxon>Mesorhizobium</taxon>
    </lineage>
</organism>
<evidence type="ECO:0000313" key="2">
    <source>
        <dbReference type="Proteomes" id="UP001272097"/>
    </source>
</evidence>
<keyword evidence="2" id="KW-1185">Reference proteome</keyword>
<reference evidence="1 2" key="1">
    <citation type="submission" date="2023-08" db="EMBL/GenBank/DDBJ databases">
        <title>Implementing the SeqCode for naming new Mesorhizobium species isolated from Vachellia karroo root nodules.</title>
        <authorList>
            <person name="Van Lill M."/>
        </authorList>
    </citation>
    <scope>NUCLEOTIDE SEQUENCE [LARGE SCALE GENOMIC DNA]</scope>
    <source>
        <strain evidence="1 2">VK3E</strain>
    </source>
</reference>
<dbReference type="EMBL" id="JAVIIS010000016">
    <property type="protein sequence ID" value="MDX8440559.1"/>
    <property type="molecule type" value="Genomic_DNA"/>
</dbReference>
<gene>
    <name evidence="1" type="ORF">RFM51_13240</name>
</gene>
<dbReference type="Proteomes" id="UP001272097">
    <property type="component" value="Unassembled WGS sequence"/>
</dbReference>
<sequence length="64" mass="7200">MSLDRSVDDLEDQPYETAFFASKYGLPQRLAKTMIEANGPGRRACDAAATTYLRYVALRRQRGS</sequence>
<evidence type="ECO:0000313" key="1">
    <source>
        <dbReference type="EMBL" id="MDX8440559.1"/>
    </source>
</evidence>
<dbReference type="RefSeq" id="WP_320214483.1">
    <property type="nucleotide sequence ID" value="NZ_JAVIIS010000016.1"/>
</dbReference>
<accession>A0ABU4X0G4</accession>